<gene>
    <name evidence="1" type="ORF">DdX_21614</name>
</gene>
<sequence>MQPARFKEENAWNVVVNAGWRVGGVNVSVSWYGAPRNDEAEGKTSGILCLDWDDEIAAATPWVDAWQQEQVALDAMLRQAHTVARLQAGPAREQALHRGSPGDIRALITAQRVLRRPSLHFTVPDFALLKGNGAANHQLVLWSAASGDAWGVSDIHNTVYCRHGETLRAQWVQALPAKGGGFTDLSFGPLSNAQSYCPRERCGAIAQFMDILATMPGASFQYSETYDC</sequence>
<proteinExistence type="predicted"/>
<comment type="caution">
    <text evidence="1">The sequence shown here is derived from an EMBL/GenBank/DDBJ whole genome shotgun (WGS) entry which is preliminary data.</text>
</comment>
<reference evidence="1" key="1">
    <citation type="submission" date="2022-01" db="EMBL/GenBank/DDBJ databases">
        <title>Genome Sequence Resource for Two Populations of Ditylenchus destructor, the Migratory Endoparasitic Phytonematode.</title>
        <authorList>
            <person name="Zhang H."/>
            <person name="Lin R."/>
            <person name="Xie B."/>
        </authorList>
    </citation>
    <scope>NUCLEOTIDE SEQUENCE</scope>
    <source>
        <strain evidence="1">BazhouSP</strain>
    </source>
</reference>
<dbReference type="AlphaFoldDB" id="A0AAD4MFJ1"/>
<name>A0AAD4MFJ1_9BILA</name>
<evidence type="ECO:0000313" key="1">
    <source>
        <dbReference type="EMBL" id="KAI1691807.1"/>
    </source>
</evidence>
<evidence type="ECO:0000313" key="2">
    <source>
        <dbReference type="Proteomes" id="UP001201812"/>
    </source>
</evidence>
<dbReference type="Proteomes" id="UP001201812">
    <property type="component" value="Unassembled WGS sequence"/>
</dbReference>
<keyword evidence="2" id="KW-1185">Reference proteome</keyword>
<accession>A0AAD4MFJ1</accession>
<organism evidence="1 2">
    <name type="scientific">Ditylenchus destructor</name>
    <dbReference type="NCBI Taxonomy" id="166010"/>
    <lineage>
        <taxon>Eukaryota</taxon>
        <taxon>Metazoa</taxon>
        <taxon>Ecdysozoa</taxon>
        <taxon>Nematoda</taxon>
        <taxon>Chromadorea</taxon>
        <taxon>Rhabditida</taxon>
        <taxon>Tylenchina</taxon>
        <taxon>Tylenchomorpha</taxon>
        <taxon>Sphaerularioidea</taxon>
        <taxon>Anguinidae</taxon>
        <taxon>Anguininae</taxon>
        <taxon>Ditylenchus</taxon>
    </lineage>
</organism>
<protein>
    <submittedName>
        <fullName evidence="1">Uncharacterized protein</fullName>
    </submittedName>
</protein>
<dbReference type="EMBL" id="JAKKPZ010000866">
    <property type="protein sequence ID" value="KAI1691807.1"/>
    <property type="molecule type" value="Genomic_DNA"/>
</dbReference>